<keyword evidence="3" id="KW-1185">Reference proteome</keyword>
<evidence type="ECO:0000256" key="1">
    <source>
        <dbReference type="SAM" id="MobiDB-lite"/>
    </source>
</evidence>
<proteinExistence type="predicted"/>
<dbReference type="EMBL" id="BTSY01000002">
    <property type="protein sequence ID" value="GMT16639.1"/>
    <property type="molecule type" value="Genomic_DNA"/>
</dbReference>
<organism evidence="2 3">
    <name type="scientific">Pristionchus fissidentatus</name>
    <dbReference type="NCBI Taxonomy" id="1538716"/>
    <lineage>
        <taxon>Eukaryota</taxon>
        <taxon>Metazoa</taxon>
        <taxon>Ecdysozoa</taxon>
        <taxon>Nematoda</taxon>
        <taxon>Chromadorea</taxon>
        <taxon>Rhabditida</taxon>
        <taxon>Rhabditina</taxon>
        <taxon>Diplogasteromorpha</taxon>
        <taxon>Diplogasteroidea</taxon>
        <taxon>Neodiplogasteridae</taxon>
        <taxon>Pristionchus</taxon>
    </lineage>
</organism>
<evidence type="ECO:0008006" key="4">
    <source>
        <dbReference type="Google" id="ProtNLM"/>
    </source>
</evidence>
<evidence type="ECO:0000313" key="3">
    <source>
        <dbReference type="Proteomes" id="UP001432322"/>
    </source>
</evidence>
<name>A0AAV5VB13_9BILA</name>
<reference evidence="2" key="1">
    <citation type="submission" date="2023-10" db="EMBL/GenBank/DDBJ databases">
        <title>Genome assembly of Pristionchus species.</title>
        <authorList>
            <person name="Yoshida K."/>
            <person name="Sommer R.J."/>
        </authorList>
    </citation>
    <scope>NUCLEOTIDE SEQUENCE</scope>
    <source>
        <strain evidence="2">RS5133</strain>
    </source>
</reference>
<feature type="region of interest" description="Disordered" evidence="1">
    <location>
        <begin position="126"/>
        <end position="146"/>
    </location>
</feature>
<feature type="non-terminal residue" evidence="2">
    <location>
        <position position="1"/>
    </location>
</feature>
<accession>A0AAV5VB13</accession>
<evidence type="ECO:0000313" key="2">
    <source>
        <dbReference type="EMBL" id="GMT16639.1"/>
    </source>
</evidence>
<sequence length="185" mass="21679">HLHLDECFLLRAPILGSDIPQWRRLRRPSDSTRLRMSRSPRLFRLSLLGLSLHRRAVPLQNRGRSGQEILPVPPGLRGRCRQAEQGRRLHSRQRGEETFSMLPQVVQTVGRLRFYRIRRCHRRVRQEEAAQVSGEPRGSQRAQFRGVKIQHQKRQLQLRADVWFLSFDGPFPHEEVSVDAETSEL</sequence>
<protein>
    <recommendedName>
        <fullName evidence="4">Ribosomal protein</fullName>
    </recommendedName>
</protein>
<comment type="caution">
    <text evidence="2">The sequence shown here is derived from an EMBL/GenBank/DDBJ whole genome shotgun (WGS) entry which is preliminary data.</text>
</comment>
<gene>
    <name evidence="2" type="ORF">PFISCL1PPCAC_7936</name>
</gene>
<dbReference type="Proteomes" id="UP001432322">
    <property type="component" value="Unassembled WGS sequence"/>
</dbReference>
<dbReference type="AlphaFoldDB" id="A0AAV5VB13"/>